<name>A0A6P9ELS0_JUGRE</name>
<reference evidence="12" key="1">
    <citation type="submission" date="2025-08" db="UniProtKB">
        <authorList>
            <consortium name="RefSeq"/>
        </authorList>
    </citation>
    <scope>IDENTIFICATION</scope>
    <source>
        <tissue evidence="12">Leaves</tissue>
    </source>
</reference>
<dbReference type="Pfam" id="PF00078">
    <property type="entry name" value="RVT_1"/>
    <property type="match status" value="1"/>
</dbReference>
<dbReference type="InterPro" id="IPR050951">
    <property type="entry name" value="Retrovirus_Pol_polyprotein"/>
</dbReference>
<evidence type="ECO:0000259" key="10">
    <source>
        <dbReference type="Pfam" id="PF17917"/>
    </source>
</evidence>
<dbReference type="GO" id="GO:0004519">
    <property type="term" value="F:endonuclease activity"/>
    <property type="evidence" value="ECO:0007669"/>
    <property type="project" value="UniProtKB-KW"/>
</dbReference>
<dbReference type="FunFam" id="3.10.20.370:FF:000001">
    <property type="entry name" value="Retrovirus-related Pol polyprotein from transposon 17.6-like protein"/>
    <property type="match status" value="1"/>
</dbReference>
<feature type="domain" description="Reverse transcriptase RNase H-like" evidence="10">
    <location>
        <begin position="914"/>
        <end position="1012"/>
    </location>
</feature>
<evidence type="ECO:0000256" key="3">
    <source>
        <dbReference type="ARBA" id="ARBA00022695"/>
    </source>
</evidence>
<evidence type="ECO:0000256" key="1">
    <source>
        <dbReference type="ARBA" id="ARBA00012493"/>
    </source>
</evidence>
<proteinExistence type="predicted"/>
<keyword evidence="5" id="KW-0255">Endonuclease</keyword>
<dbReference type="EC" id="2.7.7.49" evidence="1"/>
<dbReference type="PANTHER" id="PTHR37984">
    <property type="entry name" value="PROTEIN CBG26694"/>
    <property type="match status" value="1"/>
</dbReference>
<dbReference type="GeneID" id="118347691"/>
<evidence type="ECO:0000256" key="8">
    <source>
        <dbReference type="SAM" id="MobiDB-lite"/>
    </source>
</evidence>
<evidence type="ECO:0000313" key="11">
    <source>
        <dbReference type="Proteomes" id="UP000235220"/>
    </source>
</evidence>
<dbReference type="FunFam" id="3.30.70.270:FF:000020">
    <property type="entry name" value="Transposon Tf2-6 polyprotein-like Protein"/>
    <property type="match status" value="1"/>
</dbReference>
<dbReference type="CDD" id="cd01647">
    <property type="entry name" value="RT_LTR"/>
    <property type="match status" value="1"/>
</dbReference>
<dbReference type="InterPro" id="IPR043128">
    <property type="entry name" value="Rev_trsase/Diguanyl_cyclase"/>
</dbReference>
<dbReference type="GO" id="GO:0003964">
    <property type="term" value="F:RNA-directed DNA polymerase activity"/>
    <property type="evidence" value="ECO:0007669"/>
    <property type="project" value="UniProtKB-KW"/>
</dbReference>
<keyword evidence="6" id="KW-0378">Hydrolase</keyword>
<protein>
    <recommendedName>
        <fullName evidence="1">RNA-directed DNA polymerase</fullName>
        <ecNumber evidence="1">2.7.7.49</ecNumber>
    </recommendedName>
</protein>
<dbReference type="AlphaFoldDB" id="A0A6P9ELS0"/>
<dbReference type="SUPFAM" id="SSF50630">
    <property type="entry name" value="Acid proteases"/>
    <property type="match status" value="1"/>
</dbReference>
<dbReference type="InterPro" id="IPR000477">
    <property type="entry name" value="RT_dom"/>
</dbReference>
<sequence length="1140" mass="129595">MCNGEFFDKEPEEAFEYFDYLAENAQSWDTTDVHDRSRQVESGHGKYTLKEDDDLRAKLTLLSRKIEAMELKKVNEVHAVHKNSEKCSICEDHGHSTNECPTIPAFKERNDQQLAPAALAPRPSQLAIQAPPMQKKGVEETMHQLSNTLQQFMQGQATINNQNSQAINDIRSTLTKMTTAWSSQEKGKLPTQPQPNPQSQPSQGAVESSNVRQRKAVTTLRNGRVVSIPAQGSDKAGKILEIFKQVRINIPLLDAIQQIPTYAKFLKDLYMVKRKLNVQKKAFLTEQVSAIIQSNTPPKYKDPGSPTIACVIGSSKIGQALLDLGSSVNLLPYNVYEQLGLGELKPTPIILQLANRSIKMSRVVVEDVLVQVDKFFYPVDFVVLDVHLTPKSSFQAPVILGRPFLATSNALINCRSGVLKLSFGNMTLELNIFNICRQPQDLEDVQEVNLLESILEEETYLAYQPTNLLFELENIRELLTDDTPIDVSHVFNAENKFETKWRPKIEQLPPLTASLKPSANEIPTLELKSLPNDLKYAFLGPDSTFPVVISAQLSHDQEGKLMEVLKQHKGAIGWTIVDIKGINPLVCTHRIYLEENAKVSREMQRRLNPTMKEVVKTEILKLLDVGIIYPIADSKWVSLIHVIPKKSGLTIVKNDKDELIPTRISTGWRMCIDYRKLNAATRKDHFPLPFLDQVLEKVAGHDFYCFLDGYSGFYQIEIAPEDQEKTTFTCPFGTFAFRRMPFGLCNAPATFQRCMLSIFNDMIENCLEIFMDDFSVFDSSFDTCLTNLQVVLARCEEKHLLLNWEKCHFMVQQCIVLGHIVSSRGIEIDKTKIELISKLPIPKTVKEIRSFLRHAGFYRRFIQNFSSISKPLCELLMHDVAFEWTSSCQDAFDKLKILLTTAPIMQPPVWSILFEIMCDASDVAIGAVLGQRRNKFSHVISYASRTLNGAQRNYSTTENELLAIVFALDKFRTYILGSPVVVFTDHAGLKYLLSKKDAKPHLIRWILLLQEFDLIIRDKKGAENVVADHLSRLTFAEKDHTILILDSFPDEQLMSVENLPWFADIVNFLVTGQTPPHWSAQDIRKFKHEVKSFFYDNPYLFKYCSDQIIRKCVPDHEIQAVFLFVIMRLVGGIFLQIKPL</sequence>
<dbReference type="SUPFAM" id="SSF56672">
    <property type="entry name" value="DNA/RNA polymerases"/>
    <property type="match status" value="1"/>
</dbReference>
<dbReference type="PANTHER" id="PTHR37984:SF5">
    <property type="entry name" value="PROTEIN NYNRIN-LIKE"/>
    <property type="match status" value="1"/>
</dbReference>
<keyword evidence="4" id="KW-0540">Nuclease</keyword>
<gene>
    <name evidence="12" type="primary">LOC118347691</name>
</gene>
<evidence type="ECO:0000313" key="12">
    <source>
        <dbReference type="RefSeq" id="XP_035543612.1"/>
    </source>
</evidence>
<dbReference type="InterPro" id="IPR041373">
    <property type="entry name" value="RT_RNaseH"/>
</dbReference>
<dbReference type="Gene3D" id="2.40.70.10">
    <property type="entry name" value="Acid Proteases"/>
    <property type="match status" value="1"/>
</dbReference>
<dbReference type="Pfam" id="PF13650">
    <property type="entry name" value="Asp_protease_2"/>
    <property type="match status" value="1"/>
</dbReference>
<dbReference type="CDD" id="cd00303">
    <property type="entry name" value="retropepsin_like"/>
    <property type="match status" value="1"/>
</dbReference>
<evidence type="ECO:0000259" key="9">
    <source>
        <dbReference type="Pfam" id="PF00078"/>
    </source>
</evidence>
<dbReference type="GO" id="GO:0016787">
    <property type="term" value="F:hydrolase activity"/>
    <property type="evidence" value="ECO:0007669"/>
    <property type="project" value="UniProtKB-KW"/>
</dbReference>
<evidence type="ECO:0000256" key="6">
    <source>
        <dbReference type="ARBA" id="ARBA00022801"/>
    </source>
</evidence>
<dbReference type="CDD" id="cd09274">
    <property type="entry name" value="RNase_HI_RT_Ty3"/>
    <property type="match status" value="1"/>
</dbReference>
<keyword evidence="3" id="KW-0548">Nucleotidyltransferase</keyword>
<keyword evidence="11" id="KW-1185">Reference proteome</keyword>
<dbReference type="InterPro" id="IPR021109">
    <property type="entry name" value="Peptidase_aspartic_dom_sf"/>
</dbReference>
<accession>A0A6P9ELS0</accession>
<keyword evidence="2" id="KW-0808">Transferase</keyword>
<dbReference type="InterPro" id="IPR043502">
    <property type="entry name" value="DNA/RNA_pol_sf"/>
</dbReference>
<dbReference type="Pfam" id="PF17917">
    <property type="entry name" value="RT_RNaseH"/>
    <property type="match status" value="1"/>
</dbReference>
<feature type="domain" description="Reverse transcriptase" evidence="9">
    <location>
        <begin position="655"/>
        <end position="820"/>
    </location>
</feature>
<feature type="region of interest" description="Disordered" evidence="8">
    <location>
        <begin position="179"/>
        <end position="218"/>
    </location>
</feature>
<keyword evidence="7" id="KW-0695">RNA-directed DNA polymerase</keyword>
<dbReference type="OrthoDB" id="10055717at2759"/>
<dbReference type="Gene3D" id="3.30.70.270">
    <property type="match status" value="2"/>
</dbReference>
<dbReference type="RefSeq" id="XP_035543612.1">
    <property type="nucleotide sequence ID" value="XM_035687719.1"/>
</dbReference>
<evidence type="ECO:0000256" key="2">
    <source>
        <dbReference type="ARBA" id="ARBA00022679"/>
    </source>
</evidence>
<dbReference type="KEGG" id="jre:118347691"/>
<evidence type="ECO:0000256" key="7">
    <source>
        <dbReference type="ARBA" id="ARBA00022918"/>
    </source>
</evidence>
<organism evidence="11 12">
    <name type="scientific">Juglans regia</name>
    <name type="common">English walnut</name>
    <dbReference type="NCBI Taxonomy" id="51240"/>
    <lineage>
        <taxon>Eukaryota</taxon>
        <taxon>Viridiplantae</taxon>
        <taxon>Streptophyta</taxon>
        <taxon>Embryophyta</taxon>
        <taxon>Tracheophyta</taxon>
        <taxon>Spermatophyta</taxon>
        <taxon>Magnoliopsida</taxon>
        <taxon>eudicotyledons</taxon>
        <taxon>Gunneridae</taxon>
        <taxon>Pentapetalae</taxon>
        <taxon>rosids</taxon>
        <taxon>fabids</taxon>
        <taxon>Fagales</taxon>
        <taxon>Juglandaceae</taxon>
        <taxon>Juglans</taxon>
    </lineage>
</organism>
<evidence type="ECO:0000256" key="4">
    <source>
        <dbReference type="ARBA" id="ARBA00022722"/>
    </source>
</evidence>
<dbReference type="InParanoid" id="A0A6P9ELS0"/>
<evidence type="ECO:0000256" key="5">
    <source>
        <dbReference type="ARBA" id="ARBA00022759"/>
    </source>
</evidence>
<dbReference type="Proteomes" id="UP000235220">
    <property type="component" value="Chromosome 2"/>
</dbReference>
<dbReference type="Gene3D" id="3.10.10.10">
    <property type="entry name" value="HIV Type 1 Reverse Transcriptase, subunit A, domain 1"/>
    <property type="match status" value="1"/>
</dbReference>